<name>A0A382VEJ2_9ZZZZ</name>
<evidence type="ECO:0000259" key="6">
    <source>
        <dbReference type="Pfam" id="PF16363"/>
    </source>
</evidence>
<comment type="catalytic activity">
    <reaction evidence="1">
        <text>UDP-alpha-D-glucose = UDP-alpha-D-galactose</text>
        <dbReference type="Rhea" id="RHEA:22168"/>
        <dbReference type="ChEBI" id="CHEBI:58885"/>
        <dbReference type="ChEBI" id="CHEBI:66914"/>
        <dbReference type="EC" id="5.1.3.2"/>
    </reaction>
</comment>
<evidence type="ECO:0000256" key="2">
    <source>
        <dbReference type="ARBA" id="ARBA00001911"/>
    </source>
</evidence>
<evidence type="ECO:0000256" key="5">
    <source>
        <dbReference type="ARBA" id="ARBA00023235"/>
    </source>
</evidence>
<gene>
    <name evidence="7" type="ORF">METZ01_LOCUS397826</name>
</gene>
<organism evidence="7">
    <name type="scientific">marine metagenome</name>
    <dbReference type="NCBI Taxonomy" id="408172"/>
    <lineage>
        <taxon>unclassified sequences</taxon>
        <taxon>metagenomes</taxon>
        <taxon>ecological metagenomes</taxon>
    </lineage>
</organism>
<dbReference type="PANTHER" id="PTHR43725">
    <property type="entry name" value="UDP-GLUCOSE 4-EPIMERASE"/>
    <property type="match status" value="1"/>
</dbReference>
<keyword evidence="5" id="KW-0413">Isomerase</keyword>
<evidence type="ECO:0000313" key="7">
    <source>
        <dbReference type="EMBL" id="SVD44972.1"/>
    </source>
</evidence>
<evidence type="ECO:0000256" key="1">
    <source>
        <dbReference type="ARBA" id="ARBA00000083"/>
    </source>
</evidence>
<feature type="non-terminal residue" evidence="7">
    <location>
        <position position="105"/>
    </location>
</feature>
<dbReference type="InterPro" id="IPR036291">
    <property type="entry name" value="NAD(P)-bd_dom_sf"/>
</dbReference>
<keyword evidence="4" id="KW-0520">NAD</keyword>
<accession>A0A382VEJ2</accession>
<comment type="cofactor">
    <cofactor evidence="2">
        <name>NAD(+)</name>
        <dbReference type="ChEBI" id="CHEBI:57540"/>
    </cofactor>
</comment>
<dbReference type="Gene3D" id="3.40.50.720">
    <property type="entry name" value="NAD(P)-binding Rossmann-like Domain"/>
    <property type="match status" value="1"/>
</dbReference>
<feature type="domain" description="NAD(P)-binding" evidence="6">
    <location>
        <begin position="4"/>
        <end position="101"/>
    </location>
</feature>
<sequence>VAALVTGGAGYIGSHTAVALHEAGRRIVVLDDLSNSSERAVDAIRALTGSDLTFVRGDAADVDLVSRTIVEQGIDEVIHFAAFKSVSESVKRPLAYFANNMGSLV</sequence>
<dbReference type="GO" id="GO:0005829">
    <property type="term" value="C:cytosol"/>
    <property type="evidence" value="ECO:0007669"/>
    <property type="project" value="TreeGrafter"/>
</dbReference>
<dbReference type="GO" id="GO:0003978">
    <property type="term" value="F:UDP-glucose 4-epimerase activity"/>
    <property type="evidence" value="ECO:0007669"/>
    <property type="project" value="UniProtKB-EC"/>
</dbReference>
<proteinExistence type="predicted"/>
<dbReference type="PANTHER" id="PTHR43725:SF47">
    <property type="entry name" value="UDP-GLUCOSE 4-EPIMERASE"/>
    <property type="match status" value="1"/>
</dbReference>
<dbReference type="Pfam" id="PF16363">
    <property type="entry name" value="GDP_Man_Dehyd"/>
    <property type="match status" value="1"/>
</dbReference>
<dbReference type="EC" id="5.1.3.2" evidence="3"/>
<protein>
    <recommendedName>
        <fullName evidence="3">UDP-glucose 4-epimerase</fullName>
        <ecNumber evidence="3">5.1.3.2</ecNumber>
    </recommendedName>
</protein>
<evidence type="ECO:0000256" key="4">
    <source>
        <dbReference type="ARBA" id="ARBA00023027"/>
    </source>
</evidence>
<feature type="non-terminal residue" evidence="7">
    <location>
        <position position="1"/>
    </location>
</feature>
<dbReference type="InterPro" id="IPR016040">
    <property type="entry name" value="NAD(P)-bd_dom"/>
</dbReference>
<reference evidence="7" key="1">
    <citation type="submission" date="2018-05" db="EMBL/GenBank/DDBJ databases">
        <authorList>
            <person name="Lanie J.A."/>
            <person name="Ng W.-L."/>
            <person name="Kazmierczak K.M."/>
            <person name="Andrzejewski T.M."/>
            <person name="Davidsen T.M."/>
            <person name="Wayne K.J."/>
            <person name="Tettelin H."/>
            <person name="Glass J.I."/>
            <person name="Rusch D."/>
            <person name="Podicherti R."/>
            <person name="Tsui H.-C.T."/>
            <person name="Winkler M.E."/>
        </authorList>
    </citation>
    <scope>NUCLEOTIDE SEQUENCE</scope>
</reference>
<dbReference type="SUPFAM" id="SSF51735">
    <property type="entry name" value="NAD(P)-binding Rossmann-fold domains"/>
    <property type="match status" value="1"/>
</dbReference>
<evidence type="ECO:0000256" key="3">
    <source>
        <dbReference type="ARBA" id="ARBA00013189"/>
    </source>
</evidence>
<dbReference type="EMBL" id="UINC01151394">
    <property type="protein sequence ID" value="SVD44972.1"/>
    <property type="molecule type" value="Genomic_DNA"/>
</dbReference>
<dbReference type="GO" id="GO:0005996">
    <property type="term" value="P:monosaccharide metabolic process"/>
    <property type="evidence" value="ECO:0007669"/>
    <property type="project" value="TreeGrafter"/>
</dbReference>
<dbReference type="AlphaFoldDB" id="A0A382VEJ2"/>